<dbReference type="Proteomes" id="UP000238430">
    <property type="component" value="Unassembled WGS sequence"/>
</dbReference>
<dbReference type="EMBL" id="PXOT01000010">
    <property type="protein sequence ID" value="PSG94505.1"/>
    <property type="molecule type" value="Genomic_DNA"/>
</dbReference>
<organism evidence="1 2">
    <name type="scientific">Mesoflavibacter zeaxanthinifaciens subsp. sabulilitoris</name>
    <dbReference type="NCBI Taxonomy" id="1520893"/>
    <lineage>
        <taxon>Bacteria</taxon>
        <taxon>Pseudomonadati</taxon>
        <taxon>Bacteroidota</taxon>
        <taxon>Flavobacteriia</taxon>
        <taxon>Flavobacteriales</taxon>
        <taxon>Flavobacteriaceae</taxon>
        <taxon>Mesoflavibacter</taxon>
    </lineage>
</organism>
<comment type="caution">
    <text evidence="1">The sequence shown here is derived from an EMBL/GenBank/DDBJ whole genome shotgun (WGS) entry which is preliminary data.</text>
</comment>
<sequence>MNTKNVLLAEEFTAHLKLDHSNKKSFESIRVVNEKNYRIVTLKNSRGAIYSFASDFELNPDGSQTYHNLMKEVFKKNHGNFRATAQKLRECHFEALSLFEEKSKEFNPPLKYNIGDCFFFEGYGSTKGDPGNLFVIYELNGNAVKAIKIDTQEIINVDHLTDYNEKFGIGYYMERNCKTIFDLGFSENEFNSLIIDAVEKKNNYDNSINAASDQTEDPAEVFKNAFDSLSEDEQVEEKLPEVNIVDYSEKAFAVIGDTKPIKEDLKALGGRWNNRLTCGPGWIFSKKKMNEVKSFLKAQ</sequence>
<protein>
    <submittedName>
        <fullName evidence="1">Uncharacterized protein</fullName>
    </submittedName>
</protein>
<evidence type="ECO:0000313" key="1">
    <source>
        <dbReference type="EMBL" id="PSG94505.1"/>
    </source>
</evidence>
<keyword evidence="2" id="KW-1185">Reference proteome</keyword>
<name>A0A2T1NNP7_9FLAO</name>
<proteinExistence type="predicted"/>
<accession>A0A2T1NNP7</accession>
<gene>
    <name evidence="1" type="ORF">C7H61_00800</name>
</gene>
<dbReference type="OrthoDB" id="1002654at2"/>
<evidence type="ECO:0000313" key="2">
    <source>
        <dbReference type="Proteomes" id="UP000238430"/>
    </source>
</evidence>
<reference evidence="1 2" key="1">
    <citation type="submission" date="2018-03" db="EMBL/GenBank/DDBJ databases">
        <title>Mesoflavibacter sp. HG37 and Mesoflavibacter sp. HG96 sp.nov., two marine bacteria isolated from seawater of Western Pacific Ocean.</title>
        <authorList>
            <person name="Cheng H."/>
            <person name="Wu Y.-H."/>
            <person name="Guo L.-L."/>
            <person name="Xu X.-W."/>
        </authorList>
    </citation>
    <scope>NUCLEOTIDE SEQUENCE [LARGE SCALE GENOMIC DNA]</scope>
    <source>
        <strain evidence="1 2">KCTC 42117</strain>
    </source>
</reference>
<dbReference type="RefSeq" id="WP_106676290.1">
    <property type="nucleotide sequence ID" value="NZ_JACHWV010000010.1"/>
</dbReference>
<dbReference type="AlphaFoldDB" id="A0A2T1NNP7"/>